<keyword evidence="5" id="KW-1185">Reference proteome</keyword>
<dbReference type="Pfam" id="PF01030">
    <property type="entry name" value="Recep_L_domain"/>
    <property type="match status" value="1"/>
</dbReference>
<name>G0MWG0_CAEBE</name>
<feature type="transmembrane region" description="Helical" evidence="1">
    <location>
        <begin position="378"/>
        <end position="399"/>
    </location>
</feature>
<proteinExistence type="predicted"/>
<feature type="transmembrane region" description="Helical" evidence="1">
    <location>
        <begin position="194"/>
        <end position="212"/>
    </location>
</feature>
<evidence type="ECO:0000313" key="5">
    <source>
        <dbReference type="Proteomes" id="UP000008068"/>
    </source>
</evidence>
<feature type="transmembrane region" description="Helical" evidence="1">
    <location>
        <begin position="219"/>
        <end position="241"/>
    </location>
</feature>
<sequence length="466" mass="53969">MRNVRLMLFLFLFFGAIDVGREIETNTVMDHATFWVESNKNLTSLELPKLTTVIADVLPIIRKAYGFYLEDNTALCLSESEFWRFRKMKRSFLAAMKICGPVTNWQWQILIIRGNYFMTSVEFPKLVNWTHYGREPQLTNSANSIWKYTPQNCELFRQIPFFSITDMYSGCSRVPIFHTGGWTLWYVGQVAEKVGSAATIGLLCLYLSYRLFKTTISVCFAHFALVLLMLLTMTEALFVNIDYVQIFDDNDFAIPAGLRAMVYSKDAILFNQVSNTMYTNRLAFLISCSILRPLYLLGSTAENIAIVFCGLVFVVANFLNMYVTEALENVYTYVMFPLNWLTLLVTILSGIISNCILQKYSGDYTEMISNFNRCSIGLILQAFFAFVFCGYSDGVNQFIYRYTTSYMRLVRFWEWLFYWWGGVAMRWHYAPILIVMILYLPHTFIKFQIRSSIVSNRSSTIPILGQ</sequence>
<keyword evidence="1" id="KW-0472">Membrane</keyword>
<evidence type="ECO:0000313" key="4">
    <source>
        <dbReference type="EMBL" id="EGT45868.1"/>
    </source>
</evidence>
<dbReference type="AlphaFoldDB" id="G0MWG0"/>
<evidence type="ECO:0000256" key="2">
    <source>
        <dbReference type="SAM" id="SignalP"/>
    </source>
</evidence>
<keyword evidence="2" id="KW-0732">Signal</keyword>
<evidence type="ECO:0000256" key="1">
    <source>
        <dbReference type="SAM" id="Phobius"/>
    </source>
</evidence>
<organism evidence="5">
    <name type="scientific">Caenorhabditis brenneri</name>
    <name type="common">Nematode worm</name>
    <dbReference type="NCBI Taxonomy" id="135651"/>
    <lineage>
        <taxon>Eukaryota</taxon>
        <taxon>Metazoa</taxon>
        <taxon>Ecdysozoa</taxon>
        <taxon>Nematoda</taxon>
        <taxon>Chromadorea</taxon>
        <taxon>Rhabditida</taxon>
        <taxon>Rhabditina</taxon>
        <taxon>Rhabditomorpha</taxon>
        <taxon>Rhabditoidea</taxon>
        <taxon>Rhabditidae</taxon>
        <taxon>Peloderinae</taxon>
        <taxon>Caenorhabditis</taxon>
    </lineage>
</organism>
<dbReference type="InParanoid" id="G0MWG0"/>
<feature type="domain" description="Receptor L-domain" evidence="3">
    <location>
        <begin position="22"/>
        <end position="82"/>
    </location>
</feature>
<feature type="chain" id="PRO_5003404679" description="Receptor L-domain domain-containing protein" evidence="2">
    <location>
        <begin position="23"/>
        <end position="466"/>
    </location>
</feature>
<evidence type="ECO:0000259" key="3">
    <source>
        <dbReference type="Pfam" id="PF01030"/>
    </source>
</evidence>
<dbReference type="HOGENOM" id="CLU_586935_0_0_1"/>
<reference evidence="5" key="1">
    <citation type="submission" date="2011-07" db="EMBL/GenBank/DDBJ databases">
        <authorList>
            <consortium name="Caenorhabditis brenneri Sequencing and Analysis Consortium"/>
            <person name="Wilson R.K."/>
        </authorList>
    </citation>
    <scope>NUCLEOTIDE SEQUENCE [LARGE SCALE GENOMIC DNA]</scope>
    <source>
        <strain evidence="5">PB2801</strain>
    </source>
</reference>
<feature type="transmembrane region" description="Helical" evidence="1">
    <location>
        <begin position="335"/>
        <end position="357"/>
    </location>
</feature>
<dbReference type="EMBL" id="GL379816">
    <property type="protein sequence ID" value="EGT45868.1"/>
    <property type="molecule type" value="Genomic_DNA"/>
</dbReference>
<feature type="transmembrane region" description="Helical" evidence="1">
    <location>
        <begin position="419"/>
        <end position="440"/>
    </location>
</feature>
<dbReference type="OrthoDB" id="5877106at2759"/>
<keyword evidence="1" id="KW-0812">Transmembrane</keyword>
<feature type="signal peptide" evidence="2">
    <location>
        <begin position="1"/>
        <end position="22"/>
    </location>
</feature>
<accession>G0MWG0</accession>
<feature type="transmembrane region" description="Helical" evidence="1">
    <location>
        <begin position="304"/>
        <end position="323"/>
    </location>
</feature>
<dbReference type="Proteomes" id="UP000008068">
    <property type="component" value="Unassembled WGS sequence"/>
</dbReference>
<gene>
    <name evidence="4" type="ORF">CAEBREN_22885</name>
</gene>
<dbReference type="InterPro" id="IPR000494">
    <property type="entry name" value="Rcpt_L-dom"/>
</dbReference>
<keyword evidence="1" id="KW-1133">Transmembrane helix</keyword>
<dbReference type="SUPFAM" id="SSF52058">
    <property type="entry name" value="L domain-like"/>
    <property type="match status" value="1"/>
</dbReference>
<protein>
    <recommendedName>
        <fullName evidence="3">Receptor L-domain domain-containing protein</fullName>
    </recommendedName>
</protein>
<dbReference type="eggNOG" id="ENOG502TFXS">
    <property type="taxonomic scope" value="Eukaryota"/>
</dbReference>